<dbReference type="Gene3D" id="1.10.443.10">
    <property type="entry name" value="Intergrase catalytic core"/>
    <property type="match status" value="1"/>
</dbReference>
<evidence type="ECO:0008006" key="4">
    <source>
        <dbReference type="Google" id="ProtNLM"/>
    </source>
</evidence>
<evidence type="ECO:0000313" key="2">
    <source>
        <dbReference type="EMBL" id="CAK0892373.1"/>
    </source>
</evidence>
<feature type="non-terminal residue" evidence="2">
    <location>
        <position position="484"/>
    </location>
</feature>
<dbReference type="InterPro" id="IPR011010">
    <property type="entry name" value="DNA_brk_join_enz"/>
</dbReference>
<organism evidence="2 3">
    <name type="scientific">Prorocentrum cordatum</name>
    <dbReference type="NCBI Taxonomy" id="2364126"/>
    <lineage>
        <taxon>Eukaryota</taxon>
        <taxon>Sar</taxon>
        <taxon>Alveolata</taxon>
        <taxon>Dinophyceae</taxon>
        <taxon>Prorocentrales</taxon>
        <taxon>Prorocentraceae</taxon>
        <taxon>Prorocentrum</taxon>
    </lineage>
</organism>
<reference evidence="2" key="1">
    <citation type="submission" date="2023-10" db="EMBL/GenBank/DDBJ databases">
        <authorList>
            <person name="Chen Y."/>
            <person name="Shah S."/>
            <person name="Dougan E. K."/>
            <person name="Thang M."/>
            <person name="Chan C."/>
        </authorList>
    </citation>
    <scope>NUCLEOTIDE SEQUENCE [LARGE SCALE GENOMIC DNA]</scope>
</reference>
<name>A0ABN9X441_9DINO</name>
<keyword evidence="3" id="KW-1185">Reference proteome</keyword>
<keyword evidence="1" id="KW-0233">DNA recombination</keyword>
<proteinExistence type="predicted"/>
<dbReference type="InterPro" id="IPR013762">
    <property type="entry name" value="Integrase-like_cat_sf"/>
</dbReference>
<sequence>MSRPAKYSRRDVAGSALAFGRAEPSLPDSLSWEARFWATGRAAAWPPACEVTPPGAAVRRDAAAAPGVTPVGNAAIPDAVVVPGSSSSLPLPAQMPSRRRADEPLISCIRRGSKPAALAAISTEEGRARALQSLMSDQHAASSWATRDSYLRTWLEFHTAWFAESVPAFPLSVDILYAVGAAFKAGHYRSAKDYFARAKGRHIELGYVWHDTLQQASARAIRSVTRGMGPGRQSAALPLPELAALGERGIITVSGGPLGGADLAIAASFFCLREIELSLACWGHVTLDDVAAKVTWVLPASKTDPSALGGHVVAKEKIVDLIEALAELLNLPLVDHSGGRRFGGRTFRVSGAQHLASIGIPLMVIQLLARWSSQVIMRYVSEAPFAVVGAECRRRNATLSLEAIATRSEGDARAFKDRLARVETGGLILSSYGVVHRPLSRYWYKLQPGLWSARCGWKYGASMKGFSTVSKCSGSPRCEKCFEG</sequence>
<dbReference type="SUPFAM" id="SSF56349">
    <property type="entry name" value="DNA breaking-rejoining enzymes"/>
    <property type="match status" value="1"/>
</dbReference>
<evidence type="ECO:0000313" key="3">
    <source>
        <dbReference type="Proteomes" id="UP001189429"/>
    </source>
</evidence>
<dbReference type="Proteomes" id="UP001189429">
    <property type="component" value="Unassembled WGS sequence"/>
</dbReference>
<evidence type="ECO:0000256" key="1">
    <source>
        <dbReference type="ARBA" id="ARBA00023172"/>
    </source>
</evidence>
<accession>A0ABN9X441</accession>
<dbReference type="EMBL" id="CAUYUJ010019606">
    <property type="protein sequence ID" value="CAK0892373.1"/>
    <property type="molecule type" value="Genomic_DNA"/>
</dbReference>
<gene>
    <name evidence="2" type="ORF">PCOR1329_LOCUS72056</name>
</gene>
<comment type="caution">
    <text evidence="2">The sequence shown here is derived from an EMBL/GenBank/DDBJ whole genome shotgun (WGS) entry which is preliminary data.</text>
</comment>
<protein>
    <recommendedName>
        <fullName evidence="4">Tyr recombinase domain-containing protein</fullName>
    </recommendedName>
</protein>